<keyword evidence="4" id="KW-1185">Reference proteome</keyword>
<dbReference type="InterPro" id="IPR010905">
    <property type="entry name" value="Glyco_hydro_88"/>
</dbReference>
<feature type="chain" id="PRO_5047261658" evidence="2">
    <location>
        <begin position="26"/>
        <end position="394"/>
    </location>
</feature>
<proteinExistence type="predicted"/>
<dbReference type="Pfam" id="PF07470">
    <property type="entry name" value="Glyco_hydro_88"/>
    <property type="match status" value="1"/>
</dbReference>
<dbReference type="Gene3D" id="1.50.10.10">
    <property type="match status" value="1"/>
</dbReference>
<evidence type="ECO:0000313" key="3">
    <source>
        <dbReference type="EMBL" id="MER7373465.1"/>
    </source>
</evidence>
<evidence type="ECO:0000256" key="2">
    <source>
        <dbReference type="SAM" id="SignalP"/>
    </source>
</evidence>
<evidence type="ECO:0000256" key="1">
    <source>
        <dbReference type="ARBA" id="ARBA00022801"/>
    </source>
</evidence>
<dbReference type="InterPro" id="IPR052043">
    <property type="entry name" value="PolySaccharide_Degr_Enz"/>
</dbReference>
<keyword evidence="2" id="KW-0732">Signal</keyword>
<dbReference type="PANTHER" id="PTHR33886">
    <property type="entry name" value="UNSATURATED RHAMNOGALACTURONAN HYDROLASE (EUROFUNG)"/>
    <property type="match status" value="1"/>
</dbReference>
<organism evidence="3 4">
    <name type="scientific">Streptomyces lanatus</name>
    <dbReference type="NCBI Taxonomy" id="66900"/>
    <lineage>
        <taxon>Bacteria</taxon>
        <taxon>Bacillati</taxon>
        <taxon>Actinomycetota</taxon>
        <taxon>Actinomycetes</taxon>
        <taxon>Kitasatosporales</taxon>
        <taxon>Streptomycetaceae</taxon>
        <taxon>Streptomyces</taxon>
    </lineage>
</organism>
<dbReference type="GO" id="GO:0016787">
    <property type="term" value="F:hydrolase activity"/>
    <property type="evidence" value="ECO:0007669"/>
    <property type="project" value="UniProtKB-KW"/>
</dbReference>
<sequence length="394" mass="44030">MRRLHALLTTTVLAAATLTAVPTAAAEPAPAMAMPVTAPVTTADWSVAMVDSTTARYTPTTIGGWSYPVGLYLYGQYLVFRRTHNPQYLAYIKSYVDRFVAADGSMSQSFNNLDSMQAGRLLTILHHETGDDRYRIAARKIRERLDTYPRTEDGGFWHADTASRAHQLWADGVYMVNPFLVEYGKEFDDSSYANDEAAKQLYLYGSHLQVGNGLLRHAYDESRTATWSDQATGLAPEHWCRAVGWYSMAMVNVLDAIPGDHPRRQALLRILRKLAKGLERTQDPSTGRWFQVIDKGDRADNWTETSCSSMFTYALSRGAQQGYLDRHYATVAERGYQGVLKKVSLGADGRTDLTDISIGTNVGDYAYYIARTRATNDFHGLGAFLIMNEQLRSD</sequence>
<comment type="caution">
    <text evidence="3">The sequence shown here is derived from an EMBL/GenBank/DDBJ whole genome shotgun (WGS) entry which is preliminary data.</text>
</comment>
<dbReference type="Proteomes" id="UP001486207">
    <property type="component" value="Unassembled WGS sequence"/>
</dbReference>
<dbReference type="RefSeq" id="WP_190067864.1">
    <property type="nucleotide sequence ID" value="NZ_BNBM01000001.1"/>
</dbReference>
<evidence type="ECO:0000313" key="4">
    <source>
        <dbReference type="Proteomes" id="UP001486207"/>
    </source>
</evidence>
<name>A0ABV1XPS6_9ACTN</name>
<protein>
    <submittedName>
        <fullName evidence="3">Glycoside hydrolase family 88 protein</fullName>
    </submittedName>
</protein>
<keyword evidence="1 3" id="KW-0378">Hydrolase</keyword>
<dbReference type="SUPFAM" id="SSF48208">
    <property type="entry name" value="Six-hairpin glycosidases"/>
    <property type="match status" value="1"/>
</dbReference>
<dbReference type="InterPro" id="IPR008928">
    <property type="entry name" value="6-hairpin_glycosidase_sf"/>
</dbReference>
<dbReference type="PANTHER" id="PTHR33886:SF8">
    <property type="entry name" value="UNSATURATED RHAMNOGALACTURONAN HYDROLASE (EUROFUNG)"/>
    <property type="match status" value="1"/>
</dbReference>
<accession>A0ABV1XPS6</accession>
<reference evidence="3 4" key="1">
    <citation type="submission" date="2024-06" db="EMBL/GenBank/DDBJ databases">
        <title>The Natural Products Discovery Center: Release of the First 8490 Sequenced Strains for Exploring Actinobacteria Biosynthetic Diversity.</title>
        <authorList>
            <person name="Kalkreuter E."/>
            <person name="Kautsar S.A."/>
            <person name="Yang D."/>
            <person name="Bader C.D."/>
            <person name="Teijaro C.N."/>
            <person name="Fluegel L."/>
            <person name="Davis C.M."/>
            <person name="Simpson J.R."/>
            <person name="Lauterbach L."/>
            <person name="Steele A.D."/>
            <person name="Gui C."/>
            <person name="Meng S."/>
            <person name="Li G."/>
            <person name="Viehrig K."/>
            <person name="Ye F."/>
            <person name="Su P."/>
            <person name="Kiefer A.F."/>
            <person name="Nichols A."/>
            <person name="Cepeda A.J."/>
            <person name="Yan W."/>
            <person name="Fan B."/>
            <person name="Jiang Y."/>
            <person name="Adhikari A."/>
            <person name="Zheng C.-J."/>
            <person name="Schuster L."/>
            <person name="Cowan T.M."/>
            <person name="Smanski M.J."/>
            <person name="Chevrette M.G."/>
            <person name="De Carvalho L.P.S."/>
            <person name="Shen B."/>
        </authorList>
    </citation>
    <scope>NUCLEOTIDE SEQUENCE [LARGE SCALE GENOMIC DNA]</scope>
    <source>
        <strain evidence="3 4">NPDC000155</strain>
    </source>
</reference>
<feature type="signal peptide" evidence="2">
    <location>
        <begin position="1"/>
        <end position="25"/>
    </location>
</feature>
<dbReference type="InterPro" id="IPR012341">
    <property type="entry name" value="6hp_glycosidase-like_sf"/>
</dbReference>
<dbReference type="EMBL" id="JBEPFB010000005">
    <property type="protein sequence ID" value="MER7373465.1"/>
    <property type="molecule type" value="Genomic_DNA"/>
</dbReference>
<gene>
    <name evidence="3" type="ORF">ABT384_12485</name>
</gene>